<dbReference type="PANTHER" id="PTHR10091">
    <property type="entry name" value="ALDOSE-1-EPIMERASE"/>
    <property type="match status" value="1"/>
</dbReference>
<proteinExistence type="predicted"/>
<dbReference type="OrthoDB" id="4739604at2"/>
<evidence type="ECO:0000313" key="2">
    <source>
        <dbReference type="Proteomes" id="UP000316125"/>
    </source>
</evidence>
<evidence type="ECO:0000313" key="1">
    <source>
        <dbReference type="EMBL" id="QDE36086.1"/>
    </source>
</evidence>
<dbReference type="GO" id="GO:0004034">
    <property type="term" value="F:aldose 1-epimerase activity"/>
    <property type="evidence" value="ECO:0007669"/>
    <property type="project" value="TreeGrafter"/>
</dbReference>
<dbReference type="Pfam" id="PF01263">
    <property type="entry name" value="Aldose_epim"/>
    <property type="match status" value="1"/>
</dbReference>
<gene>
    <name evidence="1" type="ORF">FIV50_15615</name>
</gene>
<dbReference type="InterPro" id="IPR008183">
    <property type="entry name" value="Aldose_1/G6P_1-epimerase"/>
</dbReference>
<dbReference type="RefSeq" id="WP_140038218.1">
    <property type="nucleotide sequence ID" value="NZ_CP041040.1"/>
</dbReference>
<accession>A0A4Y5YU67</accession>
<protein>
    <submittedName>
        <fullName evidence="1">Aldose 1-epimerase family protein</fullName>
    </submittedName>
</protein>
<organism evidence="1 2">
    <name type="scientific">Microbacterium foliorum</name>
    <dbReference type="NCBI Taxonomy" id="104336"/>
    <lineage>
        <taxon>Bacteria</taxon>
        <taxon>Bacillati</taxon>
        <taxon>Actinomycetota</taxon>
        <taxon>Actinomycetes</taxon>
        <taxon>Micrococcales</taxon>
        <taxon>Microbacteriaceae</taxon>
        <taxon>Microbacterium</taxon>
    </lineage>
</organism>
<dbReference type="SUPFAM" id="SSF74650">
    <property type="entry name" value="Galactose mutarotase-like"/>
    <property type="match status" value="1"/>
</dbReference>
<dbReference type="InterPro" id="IPR014718">
    <property type="entry name" value="GH-type_carb-bd"/>
</dbReference>
<dbReference type="InterPro" id="IPR011013">
    <property type="entry name" value="Gal_mutarotase_sf_dom"/>
</dbReference>
<dbReference type="GO" id="GO:0033499">
    <property type="term" value="P:galactose catabolic process via UDP-galactose, Leloir pathway"/>
    <property type="evidence" value="ECO:0007669"/>
    <property type="project" value="TreeGrafter"/>
</dbReference>
<dbReference type="AlphaFoldDB" id="A0A4Y5YU67"/>
<dbReference type="GO" id="GO:0030246">
    <property type="term" value="F:carbohydrate binding"/>
    <property type="evidence" value="ECO:0007669"/>
    <property type="project" value="InterPro"/>
</dbReference>
<dbReference type="CDD" id="cd09022">
    <property type="entry name" value="Aldose_epim_Ec_YihR"/>
    <property type="match status" value="1"/>
</dbReference>
<sequence>MTQGSAAAVEVATAARPRSGRQLRIAGHGYEAVIASVGASLRVLTFDGRDLVVPFDTDEVRPGYRGTTLAPWPNRIVDGRYTFGGGEHQLALTEPARGQALHGLLAWAEFEDRLVLDDRVVLAAVIEPQTGYPFRIEVETEYRIDADGLRQTVTAHNLGADAAPWGTGPHPYLVAGPDGRVDDWTLTLPASEVLTVTPERLSPVALEAVSEHPEWDFRAARPIGDVFIDHAFTGLARDGQVAEVRLVTDAGTGVAMTFDERCPWVQVHTADNPGIDAIHRIGLAVEPMTCPPDAFNSGTDLVVLEPGATHAASWRISAV</sequence>
<dbReference type="PANTHER" id="PTHR10091:SF0">
    <property type="entry name" value="GALACTOSE MUTAROTASE"/>
    <property type="match status" value="1"/>
</dbReference>
<name>A0A4Y5YU67_9MICO</name>
<dbReference type="Gene3D" id="2.70.98.10">
    <property type="match status" value="1"/>
</dbReference>
<reference evidence="1 2" key="1">
    <citation type="submission" date="2019-06" db="EMBL/GenBank/DDBJ databases">
        <title>Complete genome of Microbacterium foliorum M2.</title>
        <authorList>
            <person name="Cao G."/>
        </authorList>
    </citation>
    <scope>NUCLEOTIDE SEQUENCE [LARGE SCALE GENOMIC DNA]</scope>
    <source>
        <strain evidence="1 2">M2</strain>
    </source>
</reference>
<dbReference type="EMBL" id="CP041040">
    <property type="protein sequence ID" value="QDE36086.1"/>
    <property type="molecule type" value="Genomic_DNA"/>
</dbReference>
<dbReference type="Proteomes" id="UP000316125">
    <property type="component" value="Chromosome"/>
</dbReference>
<dbReference type="InterPro" id="IPR037480">
    <property type="entry name" value="YihR-like"/>
</dbReference>
<dbReference type="GO" id="GO:0006006">
    <property type="term" value="P:glucose metabolic process"/>
    <property type="evidence" value="ECO:0007669"/>
    <property type="project" value="TreeGrafter"/>
</dbReference>